<dbReference type="AlphaFoldDB" id="A0A922J5Z3"/>
<comment type="caution">
    <text evidence="3">The sequence shown here is derived from an EMBL/GenBank/DDBJ whole genome shotgun (WGS) entry which is preliminary data.</text>
</comment>
<dbReference type="EMBL" id="CM031833">
    <property type="protein sequence ID" value="KAG6695946.1"/>
    <property type="molecule type" value="Genomic_DNA"/>
</dbReference>
<feature type="transmembrane region" description="Helical" evidence="2">
    <location>
        <begin position="14"/>
        <end position="38"/>
    </location>
</feature>
<dbReference type="PANTHER" id="PTHR36350">
    <property type="entry name" value="TRANSMEMBRANE PROTEIN"/>
    <property type="match status" value="1"/>
</dbReference>
<dbReference type="SUPFAM" id="SSF48452">
    <property type="entry name" value="TPR-like"/>
    <property type="match status" value="1"/>
</dbReference>
<keyword evidence="2" id="KW-1133">Transmembrane helix</keyword>
<keyword evidence="2" id="KW-0472">Membrane</keyword>
<sequence>MANLFRSFSRKHKYGAMAATATVPIVIFTGVYVAWGYASRAFKNNQPVLSKSASIGMLHGGKPALKRLLDYCHTRADAMVLDEATNELKTALGDAYPDFCELKRAVENLEMSGEVGEAVTMLETAFREARKQRKPQAAYEIEMSLVEMLIYKGDFEKALNCECLKDEEITDARRPLYKAIIYITLGNYEQAKKCWGDFQGIQRNLQWPPSLKESQVDTASSINDFKQFEKVVKFLKDDIHEAQKDIPYPRTAVKQPAAEDIPSPRRELPPAQKDIPYPHTAVVLPAAKDIQYPRRELQPAQKDIPYPRPPPPPPDRSRVW</sequence>
<dbReference type="Proteomes" id="UP000811246">
    <property type="component" value="Chromosome 9"/>
</dbReference>
<evidence type="ECO:0000313" key="4">
    <source>
        <dbReference type="Proteomes" id="UP000811246"/>
    </source>
</evidence>
<name>A0A922J5Z3_CARIL</name>
<organism evidence="3 4">
    <name type="scientific">Carya illinoinensis</name>
    <name type="common">Pecan</name>
    <dbReference type="NCBI Taxonomy" id="32201"/>
    <lineage>
        <taxon>Eukaryota</taxon>
        <taxon>Viridiplantae</taxon>
        <taxon>Streptophyta</taxon>
        <taxon>Embryophyta</taxon>
        <taxon>Tracheophyta</taxon>
        <taxon>Spermatophyta</taxon>
        <taxon>Magnoliopsida</taxon>
        <taxon>eudicotyledons</taxon>
        <taxon>Gunneridae</taxon>
        <taxon>Pentapetalae</taxon>
        <taxon>rosids</taxon>
        <taxon>fabids</taxon>
        <taxon>Fagales</taxon>
        <taxon>Juglandaceae</taxon>
        <taxon>Carya</taxon>
    </lineage>
</organism>
<proteinExistence type="predicted"/>
<evidence type="ECO:0000256" key="2">
    <source>
        <dbReference type="SAM" id="Phobius"/>
    </source>
</evidence>
<keyword evidence="2" id="KW-0812">Transmembrane</keyword>
<dbReference type="PANTHER" id="PTHR36350:SF3">
    <property type="entry name" value="TRANSMEMBRANE PROTEIN"/>
    <property type="match status" value="1"/>
</dbReference>
<feature type="region of interest" description="Disordered" evidence="1">
    <location>
        <begin position="250"/>
        <end position="320"/>
    </location>
</feature>
<evidence type="ECO:0000313" key="3">
    <source>
        <dbReference type="EMBL" id="KAG6695946.1"/>
    </source>
</evidence>
<reference evidence="3" key="1">
    <citation type="submission" date="2021-01" db="EMBL/GenBank/DDBJ databases">
        <authorList>
            <person name="Lovell J.T."/>
            <person name="Bentley N."/>
            <person name="Bhattarai G."/>
            <person name="Jenkins J.W."/>
            <person name="Sreedasyam A."/>
            <person name="Alarcon Y."/>
            <person name="Bock C."/>
            <person name="Boston L."/>
            <person name="Carlson J."/>
            <person name="Cervantes K."/>
            <person name="Clermont K."/>
            <person name="Krom N."/>
            <person name="Kubenka K."/>
            <person name="Mamidi S."/>
            <person name="Mattison C."/>
            <person name="Monteros M."/>
            <person name="Pisani C."/>
            <person name="Plott C."/>
            <person name="Rajasekar S."/>
            <person name="Rhein H.S."/>
            <person name="Rohla C."/>
            <person name="Song M."/>
            <person name="Hilaire R.S."/>
            <person name="Shu S."/>
            <person name="Wells L."/>
            <person name="Wang X."/>
            <person name="Webber J."/>
            <person name="Heerema R.J."/>
            <person name="Klein P."/>
            <person name="Conner P."/>
            <person name="Grauke L."/>
            <person name="Grimwood J."/>
            <person name="Schmutz J."/>
            <person name="Randall J.J."/>
        </authorList>
    </citation>
    <scope>NUCLEOTIDE SEQUENCE</scope>
    <source>
        <tissue evidence="3">Leaf</tissue>
    </source>
</reference>
<accession>A0A922J5Z3</accession>
<gene>
    <name evidence="3" type="ORF">I3842_09G122600</name>
</gene>
<dbReference type="OrthoDB" id="1425929at2759"/>
<evidence type="ECO:0000256" key="1">
    <source>
        <dbReference type="SAM" id="MobiDB-lite"/>
    </source>
</evidence>
<protein>
    <submittedName>
        <fullName evidence="3">Uncharacterized protein</fullName>
    </submittedName>
</protein>
<dbReference type="InterPro" id="IPR011990">
    <property type="entry name" value="TPR-like_helical_dom_sf"/>
</dbReference>